<feature type="region of interest" description="Disordered" evidence="1">
    <location>
        <begin position="1"/>
        <end position="129"/>
    </location>
</feature>
<feature type="compositionally biased region" description="Polar residues" evidence="1">
    <location>
        <begin position="1"/>
        <end position="34"/>
    </location>
</feature>
<dbReference type="STRING" id="329884.A0A4U0VXH9"/>
<dbReference type="OrthoDB" id="361242at2759"/>
<reference evidence="2 3" key="1">
    <citation type="submission" date="2017-03" db="EMBL/GenBank/DDBJ databases">
        <title>Genomes of endolithic fungi from Antarctica.</title>
        <authorList>
            <person name="Coleine C."/>
            <person name="Masonjones S."/>
            <person name="Stajich J.E."/>
        </authorList>
    </citation>
    <scope>NUCLEOTIDE SEQUENCE [LARGE SCALE GENOMIC DNA]</scope>
    <source>
        <strain evidence="2 3">CCFEE 5184</strain>
    </source>
</reference>
<protein>
    <submittedName>
        <fullName evidence="2">Uncharacterized protein</fullName>
    </submittedName>
</protein>
<accession>A0A4U0VXH9</accession>
<dbReference type="AlphaFoldDB" id="A0A4U0VXH9"/>
<name>A0A4U0VXH9_9PEZI</name>
<keyword evidence="3" id="KW-1185">Reference proteome</keyword>
<gene>
    <name evidence="2" type="ORF">B0A55_12933</name>
</gene>
<feature type="compositionally biased region" description="Basic and acidic residues" evidence="1">
    <location>
        <begin position="92"/>
        <end position="111"/>
    </location>
</feature>
<comment type="caution">
    <text evidence="2">The sequence shown here is derived from an EMBL/GenBank/DDBJ whole genome shotgun (WGS) entry which is preliminary data.</text>
</comment>
<evidence type="ECO:0000313" key="2">
    <source>
        <dbReference type="EMBL" id="TKA54394.1"/>
    </source>
</evidence>
<dbReference type="Proteomes" id="UP000309340">
    <property type="component" value="Unassembled WGS sequence"/>
</dbReference>
<proteinExistence type="predicted"/>
<feature type="compositionally biased region" description="Polar residues" evidence="1">
    <location>
        <begin position="54"/>
        <end position="65"/>
    </location>
</feature>
<sequence length="149" mass="16739">MARLNTRSSHAPSSRFGSATPAPGNSSDQENQDPVATARDKGKGRAMLPPPPQHRTSLPTPTSDASDARGQKRKRVTLPPAATQETEDQVDEDYKKFHEFYDPNQDPDKRREQKRKSRALEREFQDNRDEILHGDGEGLVAVGERAWYT</sequence>
<dbReference type="EMBL" id="NAJQ01001693">
    <property type="protein sequence ID" value="TKA54394.1"/>
    <property type="molecule type" value="Genomic_DNA"/>
</dbReference>
<feature type="compositionally biased region" description="Basic and acidic residues" evidence="1">
    <location>
        <begin position="118"/>
        <end position="129"/>
    </location>
</feature>
<evidence type="ECO:0000313" key="3">
    <source>
        <dbReference type="Proteomes" id="UP000309340"/>
    </source>
</evidence>
<evidence type="ECO:0000256" key="1">
    <source>
        <dbReference type="SAM" id="MobiDB-lite"/>
    </source>
</evidence>
<organism evidence="2 3">
    <name type="scientific">Friedmanniomyces simplex</name>
    <dbReference type="NCBI Taxonomy" id="329884"/>
    <lineage>
        <taxon>Eukaryota</taxon>
        <taxon>Fungi</taxon>
        <taxon>Dikarya</taxon>
        <taxon>Ascomycota</taxon>
        <taxon>Pezizomycotina</taxon>
        <taxon>Dothideomycetes</taxon>
        <taxon>Dothideomycetidae</taxon>
        <taxon>Mycosphaerellales</taxon>
        <taxon>Teratosphaeriaceae</taxon>
        <taxon>Friedmanniomyces</taxon>
    </lineage>
</organism>